<dbReference type="Proteomes" id="UP000268844">
    <property type="component" value="Unassembled WGS sequence"/>
</dbReference>
<dbReference type="SUPFAM" id="SSF82714">
    <property type="entry name" value="Multidrug efflux transporter AcrB TolC docking domain, DN and DC subdomains"/>
    <property type="match status" value="2"/>
</dbReference>
<feature type="transmembrane region" description="Helical" evidence="1">
    <location>
        <begin position="964"/>
        <end position="984"/>
    </location>
</feature>
<name>A0A447I7J9_9HYPH</name>
<feature type="transmembrane region" description="Helical" evidence="1">
    <location>
        <begin position="915"/>
        <end position="936"/>
    </location>
</feature>
<feature type="transmembrane region" description="Helical" evidence="1">
    <location>
        <begin position="369"/>
        <end position="387"/>
    </location>
</feature>
<feature type="transmembrane region" description="Helical" evidence="1">
    <location>
        <begin position="344"/>
        <end position="362"/>
    </location>
</feature>
<dbReference type="SUPFAM" id="SSF82693">
    <property type="entry name" value="Multidrug efflux transporter AcrB pore domain, PN1, PN2, PC1 and PC2 subdomains"/>
    <property type="match status" value="3"/>
</dbReference>
<dbReference type="SUPFAM" id="SSF82866">
    <property type="entry name" value="Multidrug efflux transporter AcrB transmembrane domain"/>
    <property type="match status" value="2"/>
</dbReference>
<feature type="transmembrane region" description="Helical" evidence="1">
    <location>
        <begin position="863"/>
        <end position="882"/>
    </location>
</feature>
<dbReference type="PRINTS" id="PR00702">
    <property type="entry name" value="ACRIFLAVINRP"/>
</dbReference>
<feature type="transmembrane region" description="Helical" evidence="1">
    <location>
        <begin position="399"/>
        <end position="421"/>
    </location>
</feature>
<evidence type="ECO:0000313" key="3">
    <source>
        <dbReference type="Proteomes" id="UP000268844"/>
    </source>
</evidence>
<reference evidence="2 3" key="1">
    <citation type="submission" date="2018-12" db="EMBL/GenBank/DDBJ databases">
        <authorList>
            <person name="Criscuolo A."/>
        </authorList>
    </citation>
    <scope>NUCLEOTIDE SEQUENCE [LARGE SCALE GENOMIC DNA]</scope>
    <source>
        <strain evidence="2">ACIP1116281</strain>
    </source>
</reference>
<dbReference type="GO" id="GO:0005886">
    <property type="term" value="C:plasma membrane"/>
    <property type="evidence" value="ECO:0007669"/>
    <property type="project" value="TreeGrafter"/>
</dbReference>
<dbReference type="EMBL" id="UZWD01000009">
    <property type="protein sequence ID" value="VDS03510.1"/>
    <property type="molecule type" value="Genomic_DNA"/>
</dbReference>
<keyword evidence="1" id="KW-0472">Membrane</keyword>
<dbReference type="InterPro" id="IPR001036">
    <property type="entry name" value="Acrflvin-R"/>
</dbReference>
<keyword evidence="1" id="KW-1133">Transmembrane helix</keyword>
<dbReference type="PANTHER" id="PTHR32063">
    <property type="match status" value="1"/>
</dbReference>
<dbReference type="Gene3D" id="3.30.70.1440">
    <property type="entry name" value="Multidrug efflux transporter AcrB pore domain"/>
    <property type="match status" value="1"/>
</dbReference>
<dbReference type="InterPro" id="IPR027463">
    <property type="entry name" value="AcrB_DN_DC_subdom"/>
</dbReference>
<accession>A0A447I7J9</accession>
<feature type="transmembrane region" description="Helical" evidence="1">
    <location>
        <begin position="889"/>
        <end position="909"/>
    </location>
</feature>
<evidence type="ECO:0000256" key="1">
    <source>
        <dbReference type="SAM" id="Phobius"/>
    </source>
</evidence>
<proteinExistence type="predicted"/>
<gene>
    <name evidence="2" type="primary">ttgE</name>
    <name evidence="2" type="ORF">DEVEQU_00633</name>
</gene>
<dbReference type="Gene3D" id="3.30.70.1430">
    <property type="entry name" value="Multidrug efflux transporter AcrB pore domain"/>
    <property type="match status" value="2"/>
</dbReference>
<organism evidence="2 3">
    <name type="scientific">Devosia equisanguinis</name>
    <dbReference type="NCBI Taxonomy" id="2490941"/>
    <lineage>
        <taxon>Bacteria</taxon>
        <taxon>Pseudomonadati</taxon>
        <taxon>Pseudomonadota</taxon>
        <taxon>Alphaproteobacteria</taxon>
        <taxon>Hyphomicrobiales</taxon>
        <taxon>Devosiaceae</taxon>
        <taxon>Devosia</taxon>
    </lineage>
</organism>
<protein>
    <submittedName>
        <fullName evidence="2">Toluene efflux pump membrane transporter TtgE</fullName>
    </submittedName>
</protein>
<keyword evidence="1" id="KW-0812">Transmembrane</keyword>
<evidence type="ECO:0000313" key="2">
    <source>
        <dbReference type="EMBL" id="VDS03510.1"/>
    </source>
</evidence>
<dbReference type="PANTHER" id="PTHR32063:SF64">
    <property type="entry name" value="ACRB_ACRD_ACRF FAMILY PROTEIN"/>
    <property type="match status" value="1"/>
</dbReference>
<feature type="transmembrane region" description="Helical" evidence="1">
    <location>
        <begin position="442"/>
        <end position="461"/>
    </location>
</feature>
<dbReference type="AlphaFoldDB" id="A0A447I7J9"/>
<dbReference type="Gene3D" id="3.30.2090.10">
    <property type="entry name" value="Multidrug efflux transporter AcrB TolC docking domain, DN and DC subdomains"/>
    <property type="match status" value="2"/>
</dbReference>
<sequence length="1035" mass="111360">MMSQPQKPKQGFNLSSWALNNQSFVVFLMLLTVLAGTFSFLNLSRGEDPPFTIKTMVVSAAWPGATMQDTASLLTNLIEKKLEETPNLDHVQSYSRPGEAVVFVYLRDDTKPAQVTDAWYQVRKKMDDLVPRLPEGVRGPFLNDEFADTFGIIYGFQYEGFSAGDIRQRVDNVRTRLMAVPDVGKIELIGVQPEQITIAFQTRKLAALNLNIDAVIASLQEQNAVAPAGTIETASEKIAVTVDGAFTSEDSIRKVVLRVDNRFVPLTDIAEVSRGPIDPPSPGYRVNGKPAIGLAISVAEGADVLKFGKEIDAVMAEVTPDLPYGIDVVKVADQTEVVDHAIEHFIKVLLEAIAIVLAVSFLSLGTRAGLVVTVSIPLVLAMTFIGMELAGIGLQRISLGALIIALGLLVDDAMITVEAMVGRLEHGWEKSRAATYAYETTAFPMLTGTLVMIAGFVPVGFAASSAGEYCYSLFMVVLIALSTSWIVAVVFAPLLGVWILPKTVKPHKEGGGRIMRGYARILDLALKHRLATLSLAVLAFGASLVGFTQIEEQFFPTADRPELMVSLTLPQNASYAATDADAQKLEAFLLDDADVDHFSTYIGSGAIRFYLPMDLLLTNDNVTEFVVVAKGLEARDRLQARLANYLESEFPEAISRASPLELGPPVGWPLKFRITGPDHAMVRDLSMQFANLLAENPSTRGINLTAGEPQRSVDIEIDQVRARALGISSKDIASLTATVYTGAPLTQLREGDQQIEVIVRGDTTDRSDLATIDNLQISAPNNRSVPLRSIATVSHGVEDPIIWRRNRQAMIVVQADVAPDMKAATVVEQMRPAIADFQAGLPAGYAVDIGGVVEESAKGSESVFAMLPATLLIMMTLLMIQLRSLARMALAIFMAPFGLIGVVIALLATGVAMGFVAQLGIIALAGMIIRNAVILIEEVDTNIANGMEPDAAIRAASLHRARPIVLTACAAVLGMIPIATSVFFGPMAFAIIGGLAIATFLTLTLLPAAFSMLLQWERRKVMATAASAEIEASAS</sequence>
<dbReference type="GO" id="GO:0042910">
    <property type="term" value="F:xenobiotic transmembrane transporter activity"/>
    <property type="evidence" value="ECO:0007669"/>
    <property type="project" value="TreeGrafter"/>
</dbReference>
<dbReference type="Gene3D" id="1.20.1640.10">
    <property type="entry name" value="Multidrug efflux transporter AcrB transmembrane domain"/>
    <property type="match status" value="2"/>
</dbReference>
<dbReference type="Gene3D" id="3.30.70.1320">
    <property type="entry name" value="Multidrug efflux transporter AcrB pore domain like"/>
    <property type="match status" value="1"/>
</dbReference>
<feature type="transmembrane region" description="Helical" evidence="1">
    <location>
        <begin position="990"/>
        <end position="1014"/>
    </location>
</feature>
<dbReference type="Pfam" id="PF00873">
    <property type="entry name" value="ACR_tran"/>
    <property type="match status" value="1"/>
</dbReference>
<feature type="transmembrane region" description="Helical" evidence="1">
    <location>
        <begin position="473"/>
        <end position="500"/>
    </location>
</feature>
<keyword evidence="3" id="KW-1185">Reference proteome</keyword>